<protein>
    <submittedName>
        <fullName evidence="2">Uncharacterized protein</fullName>
    </submittedName>
</protein>
<feature type="compositionally biased region" description="Polar residues" evidence="1">
    <location>
        <begin position="10"/>
        <end position="32"/>
    </location>
</feature>
<sequence length="88" mass="8890">PVAMEAKTGDSLSPSGTISSANIHHGTSLQGTSVRVYPTVTNLTVMPANNTLVRTVNSNPAVTGNSSQLTSSGLKNILLKVTPQGGGS</sequence>
<reference evidence="2" key="1">
    <citation type="submission" date="2014-12" db="EMBL/GenBank/DDBJ databases">
        <title>Insight into the proteome of Arion vulgaris.</title>
        <authorList>
            <person name="Aradska J."/>
            <person name="Bulat T."/>
            <person name="Smidak R."/>
            <person name="Sarate P."/>
            <person name="Gangsoo J."/>
            <person name="Sialana F."/>
            <person name="Bilban M."/>
            <person name="Lubec G."/>
        </authorList>
    </citation>
    <scope>NUCLEOTIDE SEQUENCE</scope>
    <source>
        <tissue evidence="2">Skin</tissue>
    </source>
</reference>
<dbReference type="EMBL" id="HACG01007956">
    <property type="protein sequence ID" value="CEK54821.1"/>
    <property type="molecule type" value="Transcribed_RNA"/>
</dbReference>
<gene>
    <name evidence="2" type="primary">ORF23712</name>
</gene>
<accession>A0A0B6YGA6</accession>
<dbReference type="AlphaFoldDB" id="A0A0B6YGA6"/>
<organism evidence="2">
    <name type="scientific">Arion vulgaris</name>
    <dbReference type="NCBI Taxonomy" id="1028688"/>
    <lineage>
        <taxon>Eukaryota</taxon>
        <taxon>Metazoa</taxon>
        <taxon>Spiralia</taxon>
        <taxon>Lophotrochozoa</taxon>
        <taxon>Mollusca</taxon>
        <taxon>Gastropoda</taxon>
        <taxon>Heterobranchia</taxon>
        <taxon>Euthyneura</taxon>
        <taxon>Panpulmonata</taxon>
        <taxon>Eupulmonata</taxon>
        <taxon>Stylommatophora</taxon>
        <taxon>Helicina</taxon>
        <taxon>Arionoidea</taxon>
        <taxon>Arionidae</taxon>
        <taxon>Arion</taxon>
    </lineage>
</organism>
<evidence type="ECO:0000313" key="2">
    <source>
        <dbReference type="EMBL" id="CEK54821.1"/>
    </source>
</evidence>
<feature type="region of interest" description="Disordered" evidence="1">
    <location>
        <begin position="1"/>
        <end position="32"/>
    </location>
</feature>
<feature type="non-terminal residue" evidence="2">
    <location>
        <position position="88"/>
    </location>
</feature>
<proteinExistence type="predicted"/>
<feature type="non-terminal residue" evidence="2">
    <location>
        <position position="1"/>
    </location>
</feature>
<name>A0A0B6YGA6_9EUPU</name>
<evidence type="ECO:0000256" key="1">
    <source>
        <dbReference type="SAM" id="MobiDB-lite"/>
    </source>
</evidence>